<feature type="transmembrane region" description="Helical" evidence="1">
    <location>
        <begin position="27"/>
        <end position="52"/>
    </location>
</feature>
<protein>
    <submittedName>
        <fullName evidence="2">Predicted protein</fullName>
    </submittedName>
</protein>
<organism evidence="2">
    <name type="scientific">Hordeum vulgare subsp. vulgare</name>
    <name type="common">Domesticated barley</name>
    <dbReference type="NCBI Taxonomy" id="112509"/>
    <lineage>
        <taxon>Eukaryota</taxon>
        <taxon>Viridiplantae</taxon>
        <taxon>Streptophyta</taxon>
        <taxon>Embryophyta</taxon>
        <taxon>Tracheophyta</taxon>
        <taxon>Spermatophyta</taxon>
        <taxon>Magnoliopsida</taxon>
        <taxon>Liliopsida</taxon>
        <taxon>Poales</taxon>
        <taxon>Poaceae</taxon>
        <taxon>BOP clade</taxon>
        <taxon>Pooideae</taxon>
        <taxon>Triticodae</taxon>
        <taxon>Triticeae</taxon>
        <taxon>Hordeinae</taxon>
        <taxon>Hordeum</taxon>
    </lineage>
</organism>
<keyword evidence="1" id="KW-0472">Membrane</keyword>
<sequence>MLSLASSQPRILSVLALSFDFYVKHYLSFPSVLSTCCLLCVLVPFLHTFYLVESLSFLMFSNIVAQ</sequence>
<evidence type="ECO:0000256" key="1">
    <source>
        <dbReference type="SAM" id="Phobius"/>
    </source>
</evidence>
<dbReference type="EMBL" id="AK368817">
    <property type="protein sequence ID" value="BAK00021.1"/>
    <property type="molecule type" value="mRNA"/>
</dbReference>
<evidence type="ECO:0000313" key="2">
    <source>
        <dbReference type="EMBL" id="BAK00021.1"/>
    </source>
</evidence>
<name>F2DY49_HORVV</name>
<dbReference type="AlphaFoldDB" id="F2DY49"/>
<keyword evidence="1" id="KW-0812">Transmembrane</keyword>
<keyword evidence="1" id="KW-1133">Transmembrane helix</keyword>
<proteinExistence type="evidence at transcript level"/>
<reference evidence="2" key="1">
    <citation type="journal article" date="2011" name="Plant Physiol.">
        <title>Comprehensive sequence analysis of 24,783 barley full-length cDNAs derived from 12 clone libraries.</title>
        <authorList>
            <person name="Matsumoto T."/>
            <person name="Tanaka T."/>
            <person name="Sakai H."/>
            <person name="Amano N."/>
            <person name="Kanamori H."/>
            <person name="Kurita K."/>
            <person name="Kikuta A."/>
            <person name="Kamiya K."/>
            <person name="Yamamoto M."/>
            <person name="Ikawa H."/>
            <person name="Fujii N."/>
            <person name="Hori K."/>
            <person name="Itoh T."/>
            <person name="Sato K."/>
        </authorList>
    </citation>
    <scope>NUCLEOTIDE SEQUENCE</scope>
    <source>
        <tissue evidence="2">Shoot and root</tissue>
    </source>
</reference>
<accession>F2DY49</accession>